<dbReference type="STRING" id="797473.HMPREF9080_01558"/>
<sequence>MKRDAVERLSAADVIPIPENNLNALARLVTPKKSRSDFHGNPRRTIFDSPPYLSPA</sequence>
<organism evidence="2 3">
    <name type="scientific">Cardiobacterium valvarum F0432</name>
    <dbReference type="NCBI Taxonomy" id="797473"/>
    <lineage>
        <taxon>Bacteria</taxon>
        <taxon>Pseudomonadati</taxon>
        <taxon>Pseudomonadota</taxon>
        <taxon>Gammaproteobacteria</taxon>
        <taxon>Cardiobacteriales</taxon>
        <taxon>Cardiobacteriaceae</taxon>
        <taxon>Cardiobacterium</taxon>
    </lineage>
</organism>
<dbReference type="EMBL" id="AGCM01000085">
    <property type="protein sequence ID" value="EHM53899.1"/>
    <property type="molecule type" value="Genomic_DNA"/>
</dbReference>
<comment type="caution">
    <text evidence="2">The sequence shown here is derived from an EMBL/GenBank/DDBJ whole genome shotgun (WGS) entry which is preliminary data.</text>
</comment>
<name>G9ZFL0_9GAMM</name>
<evidence type="ECO:0000313" key="3">
    <source>
        <dbReference type="Proteomes" id="UP000004750"/>
    </source>
</evidence>
<evidence type="ECO:0000256" key="1">
    <source>
        <dbReference type="SAM" id="MobiDB-lite"/>
    </source>
</evidence>
<gene>
    <name evidence="2" type="ORF">HMPREF9080_01558</name>
</gene>
<dbReference type="Proteomes" id="UP000004750">
    <property type="component" value="Unassembled WGS sequence"/>
</dbReference>
<proteinExistence type="predicted"/>
<reference evidence="2 3" key="1">
    <citation type="submission" date="2011-08" db="EMBL/GenBank/DDBJ databases">
        <authorList>
            <person name="Weinstock G."/>
            <person name="Sodergren E."/>
            <person name="Clifton S."/>
            <person name="Fulton L."/>
            <person name="Fulton B."/>
            <person name="Courtney L."/>
            <person name="Fronick C."/>
            <person name="Harrison M."/>
            <person name="Strong C."/>
            <person name="Farmer C."/>
            <person name="Delahaunty K."/>
            <person name="Markovic C."/>
            <person name="Hall O."/>
            <person name="Minx P."/>
            <person name="Tomlinson C."/>
            <person name="Mitreva M."/>
            <person name="Hou S."/>
            <person name="Chen J."/>
            <person name="Wollam A."/>
            <person name="Pepin K.H."/>
            <person name="Johnson M."/>
            <person name="Bhonagiri V."/>
            <person name="Zhang X."/>
            <person name="Suruliraj S."/>
            <person name="Warren W."/>
            <person name="Chinwalla A."/>
            <person name="Mardis E.R."/>
            <person name="Wilson R.K."/>
        </authorList>
    </citation>
    <scope>NUCLEOTIDE SEQUENCE [LARGE SCALE GENOMIC DNA]</scope>
    <source>
        <strain evidence="2 3">F0432</strain>
    </source>
</reference>
<protein>
    <submittedName>
        <fullName evidence="2">Uncharacterized protein</fullName>
    </submittedName>
</protein>
<accession>G9ZFL0</accession>
<dbReference type="HOGENOM" id="CLU_3005692_0_0_6"/>
<dbReference type="AlphaFoldDB" id="G9ZFL0"/>
<feature type="region of interest" description="Disordered" evidence="1">
    <location>
        <begin position="33"/>
        <end position="56"/>
    </location>
</feature>
<evidence type="ECO:0000313" key="2">
    <source>
        <dbReference type="EMBL" id="EHM53899.1"/>
    </source>
</evidence>